<dbReference type="Pfam" id="PF25023">
    <property type="entry name" value="TEN_YD-shell"/>
    <property type="match status" value="3"/>
</dbReference>
<feature type="domain" description="Teneurin-like YD-shell" evidence="5">
    <location>
        <begin position="887"/>
        <end position="1115"/>
    </location>
</feature>
<feature type="domain" description="DUF6531" evidence="4">
    <location>
        <begin position="156"/>
        <end position="233"/>
    </location>
</feature>
<evidence type="ECO:0000256" key="2">
    <source>
        <dbReference type="SAM" id="MobiDB-lite"/>
    </source>
</evidence>
<evidence type="ECO:0000259" key="5">
    <source>
        <dbReference type="Pfam" id="PF25023"/>
    </source>
</evidence>
<feature type="domain" description="Teneurin-like YD-shell" evidence="5">
    <location>
        <begin position="289"/>
        <end position="488"/>
    </location>
</feature>
<dbReference type="InterPro" id="IPR006530">
    <property type="entry name" value="YD"/>
</dbReference>
<reference evidence="7" key="1">
    <citation type="journal article" date="2019" name="Int. J. Syst. Evol. Microbiol.">
        <title>The Global Catalogue of Microorganisms (GCM) 10K type strain sequencing project: providing services to taxonomists for standard genome sequencing and annotation.</title>
        <authorList>
            <consortium name="The Broad Institute Genomics Platform"/>
            <consortium name="The Broad Institute Genome Sequencing Center for Infectious Disease"/>
            <person name="Wu L."/>
            <person name="Ma J."/>
        </authorList>
    </citation>
    <scope>NUCLEOTIDE SEQUENCE [LARGE SCALE GENOMIC DNA]</scope>
    <source>
        <strain evidence="7">NBRC 15640</strain>
    </source>
</reference>
<dbReference type="NCBIfam" id="TIGR01643">
    <property type="entry name" value="YD_repeat_2x"/>
    <property type="match status" value="3"/>
</dbReference>
<dbReference type="InterPro" id="IPR045351">
    <property type="entry name" value="DUF6531"/>
</dbReference>
<evidence type="ECO:0000256" key="1">
    <source>
        <dbReference type="ARBA" id="ARBA00022737"/>
    </source>
</evidence>
<feature type="domain" description="Teneurin-like YD-shell" evidence="5">
    <location>
        <begin position="712"/>
        <end position="815"/>
    </location>
</feature>
<dbReference type="InterPro" id="IPR056823">
    <property type="entry name" value="TEN-like_YD-shell"/>
</dbReference>
<gene>
    <name evidence="6" type="ORF">GCM10007932_01390</name>
</gene>
<dbReference type="PANTHER" id="PTHR32305">
    <property type="match status" value="1"/>
</dbReference>
<comment type="caution">
    <text evidence="6">The sequence shown here is derived from an EMBL/GenBank/DDBJ whole genome shotgun (WGS) entry which is preliminary data.</text>
</comment>
<dbReference type="InterPro" id="IPR029501">
    <property type="entry name" value="EndoU_bac"/>
</dbReference>
<dbReference type="Pfam" id="PF20148">
    <property type="entry name" value="DUF6531"/>
    <property type="match status" value="1"/>
</dbReference>
<proteinExistence type="predicted"/>
<organism evidence="6 7">
    <name type="scientific">Vibrio penaeicida</name>
    <dbReference type="NCBI Taxonomy" id="104609"/>
    <lineage>
        <taxon>Bacteria</taxon>
        <taxon>Pseudomonadati</taxon>
        <taxon>Pseudomonadota</taxon>
        <taxon>Gammaproteobacteria</taxon>
        <taxon>Vibrionales</taxon>
        <taxon>Vibrionaceae</taxon>
        <taxon>Vibrio</taxon>
    </lineage>
</organism>
<dbReference type="PANTHER" id="PTHR32305:SF15">
    <property type="entry name" value="PROTEIN RHSA-RELATED"/>
    <property type="match status" value="1"/>
</dbReference>
<accession>A0AAV5NJJ0</accession>
<feature type="domain" description="Bacterial EndoU nuclease" evidence="3">
    <location>
        <begin position="1305"/>
        <end position="1426"/>
    </location>
</feature>
<dbReference type="Pfam" id="PF05593">
    <property type="entry name" value="RHS_repeat"/>
    <property type="match status" value="1"/>
</dbReference>
<evidence type="ECO:0000313" key="7">
    <source>
        <dbReference type="Proteomes" id="UP001156690"/>
    </source>
</evidence>
<dbReference type="Pfam" id="PF14436">
    <property type="entry name" value="EndoU_bacteria"/>
    <property type="match status" value="1"/>
</dbReference>
<dbReference type="RefSeq" id="WP_126607620.1">
    <property type="nucleotide sequence ID" value="NZ_AP025144.1"/>
</dbReference>
<dbReference type="Gene3D" id="2.180.10.10">
    <property type="entry name" value="RHS repeat-associated core"/>
    <property type="match status" value="2"/>
</dbReference>
<feature type="compositionally biased region" description="Basic and acidic residues" evidence="2">
    <location>
        <begin position="117"/>
        <end position="132"/>
    </location>
</feature>
<dbReference type="Proteomes" id="UP001156690">
    <property type="component" value="Unassembled WGS sequence"/>
</dbReference>
<protein>
    <submittedName>
        <fullName evidence="6">Type IV secretion protein Rhs</fullName>
    </submittedName>
</protein>
<name>A0AAV5NJJ0_9VIBR</name>
<evidence type="ECO:0000259" key="4">
    <source>
        <dbReference type="Pfam" id="PF20148"/>
    </source>
</evidence>
<keyword evidence="1" id="KW-0677">Repeat</keyword>
<dbReference type="PRINTS" id="PR00394">
    <property type="entry name" value="RHSPROTEIN"/>
</dbReference>
<dbReference type="InterPro" id="IPR022385">
    <property type="entry name" value="Rhs_assc_core"/>
</dbReference>
<evidence type="ECO:0000259" key="3">
    <source>
        <dbReference type="Pfam" id="PF14436"/>
    </source>
</evidence>
<sequence>MIKDNFSKSIRRGSELYTFSNYKQGKGKLKSFQDEREALNFAHFLFAKSDSQSLALLSQLSTFSATNASAPLKVFERQNAQIQALANSLANGKLFCFVEASTPSISSPELEEVVYEEAAKEEKAPSDGKSEEAQENESASSDSHTPVSAKEHETGGDPVSMVTGEELLSLEDYTNLEGLKWVRHYRSSLCQQDQGMGLGWRHSYCFDFLENKDEEENVESWRFVDDLGDTIEFLPVGKGAISYQIRAGASCLHHANGYRIVTLSDGTQYKFFLLNDIWKLIQIRDIALKQIDLKYSSNGRLIELHSNSVLALYCQYDKEGQLIGLRCPNTEALVVEYTVEEGELTSASNQSGLVETYTYRNDALLLTRKRPSGFTHYFEWQGDGKNAKCIRNYGDNNTYDYRFLFGDGESSYTDTLGNRWLFNHDNNGKLLKKTSPEGRIQEWQYDELGRLAKEIQADSTFTEHFYNKFGQLAVKRRSSGAVTQYRYDESGRPEAIVTPDGQTSRRKFNSLGQLVSSVDESQISSQYHYDKKGRLIERTQSNGNHERWWWNEQNQLQGLQTNGTLIRYSHNQSNQINGMAYPDGMFVTLEQNDRGQLIRQRTFHAFDKSVCREHSYSYDDAGRITSIQTPSGLTGFEWGELSQPEGLNRSDGSGLYFQYDGERNLKSIHRSDSLDYRLELSPDGLLTQTQGFDGIKQHYQYDVSGRISELQSGSRAVKIIYNAHGDIASLKGKTGHTFNECHFQHSHGGKLLHASNESTSLAFEYNERGLPTAEWQSTVCVRYQYNDKGLCEALELPSGEFLNFGYDEFGRLTTIARSAQSLGNALSPNIEIQYDQMGRLASLHYGDNLNETRAYDGIGRLKSQEWGTRSRQYRYDVAHNLASYVDNELGHTHFHYDKLTQLTRVKTPDDVYKYRFDSFGNPVGDDIVVEQDRILEFEGLRYHYDDQGNQIKVAGGDHLQRREFNALNQLVTVNHNGKLAHYEYDALGRRSKKATETGVTQFIWQGRKLIGEVNQGSYRWYLYQPNSYAPLMLVIDEVCYFYQNDHLGTPIRMVDLNGKVVWQANYNPQGQASIEVEEVANPIRFQGQYFDQESGLHYNLARYYDPFTGRFIQPDPIGLLGGINHYQYAPNPVMWIDPSGLCCEEPNSVVAPKVANSGVVETQVVSNLVTPHVFGSITPIKGYASLGFLKTMVSDLTFGIVYGGNSSIPALHPTPDDLADMRAYEEVAGLERYATMVTPSGLARSATKHADDVFEVVDAAVDEKALSSLAKSSDSALNVVPDSDNLARLTGNASSKYTQQSPIEFDHVLRADYTKRGKPTGGHSLLYGDVRIVSGTESVPDIAGVYKATIQVPDPTDSGKWITKTSNNSTNTMFPKDWDEIRIKREIDAAWSDPNKIVQGDKWISVTPSGVKVEGWIKPRATVYPVYQTP</sequence>
<dbReference type="GO" id="GO:0004519">
    <property type="term" value="F:endonuclease activity"/>
    <property type="evidence" value="ECO:0007669"/>
    <property type="project" value="InterPro"/>
</dbReference>
<evidence type="ECO:0000313" key="6">
    <source>
        <dbReference type="EMBL" id="GLQ70779.1"/>
    </source>
</evidence>
<keyword evidence="7" id="KW-1185">Reference proteome</keyword>
<feature type="region of interest" description="Disordered" evidence="2">
    <location>
        <begin position="109"/>
        <end position="161"/>
    </location>
</feature>
<dbReference type="NCBIfam" id="TIGR03696">
    <property type="entry name" value="Rhs_assc_core"/>
    <property type="match status" value="1"/>
</dbReference>
<dbReference type="InterPro" id="IPR050708">
    <property type="entry name" value="T6SS_VgrG/RHS"/>
</dbReference>
<dbReference type="EMBL" id="BSNX01000001">
    <property type="protein sequence ID" value="GLQ70779.1"/>
    <property type="molecule type" value="Genomic_DNA"/>
</dbReference>
<dbReference type="InterPro" id="IPR031325">
    <property type="entry name" value="RHS_repeat"/>
</dbReference>